<dbReference type="Pfam" id="PF14325">
    <property type="entry name" value="DUF4383"/>
    <property type="match status" value="1"/>
</dbReference>
<name>A0A951US94_9CYAN</name>
<evidence type="ECO:0000313" key="2">
    <source>
        <dbReference type="EMBL" id="MBW4662303.1"/>
    </source>
</evidence>
<feature type="transmembrane region" description="Helical" evidence="1">
    <location>
        <begin position="56"/>
        <end position="76"/>
    </location>
</feature>
<dbReference type="EMBL" id="JAHHHD010000067">
    <property type="protein sequence ID" value="MBW4662303.1"/>
    <property type="molecule type" value="Genomic_DNA"/>
</dbReference>
<protein>
    <submittedName>
        <fullName evidence="2">DUF4383 domain-containing protein</fullName>
    </submittedName>
</protein>
<reference evidence="2" key="1">
    <citation type="submission" date="2021-05" db="EMBL/GenBank/DDBJ databases">
        <authorList>
            <person name="Pietrasiak N."/>
            <person name="Ward R."/>
            <person name="Stajich J.E."/>
            <person name="Kurbessoian T."/>
        </authorList>
    </citation>
    <scope>NUCLEOTIDE SEQUENCE</scope>
    <source>
        <strain evidence="2">UHER 2000/2452</strain>
    </source>
</reference>
<keyword evidence="1" id="KW-1133">Transmembrane helix</keyword>
<accession>A0A951US94</accession>
<keyword evidence="1" id="KW-0812">Transmembrane</keyword>
<proteinExistence type="predicted"/>
<evidence type="ECO:0000313" key="3">
    <source>
        <dbReference type="Proteomes" id="UP000757435"/>
    </source>
</evidence>
<gene>
    <name evidence="2" type="ORF">KME15_26925</name>
</gene>
<dbReference type="AlphaFoldDB" id="A0A951US94"/>
<organism evidence="2 3">
    <name type="scientific">Drouetiella hepatica Uher 2000/2452</name>
    <dbReference type="NCBI Taxonomy" id="904376"/>
    <lineage>
        <taxon>Bacteria</taxon>
        <taxon>Bacillati</taxon>
        <taxon>Cyanobacteriota</taxon>
        <taxon>Cyanophyceae</taxon>
        <taxon>Oculatellales</taxon>
        <taxon>Oculatellaceae</taxon>
        <taxon>Drouetiella</taxon>
    </lineage>
</organism>
<comment type="caution">
    <text evidence="2">The sequence shown here is derived from an EMBL/GenBank/DDBJ whole genome shotgun (WGS) entry which is preliminary data.</text>
</comment>
<feature type="transmembrane region" description="Helical" evidence="1">
    <location>
        <begin position="88"/>
        <end position="110"/>
    </location>
</feature>
<feature type="transmembrane region" description="Helical" evidence="1">
    <location>
        <begin position="7"/>
        <end position="28"/>
    </location>
</feature>
<dbReference type="Proteomes" id="UP000757435">
    <property type="component" value="Unassembled WGS sequence"/>
</dbReference>
<sequence length="146" mass="15318">MKPTQYFALTIGIIYLIMGVMGGSSTFIQPAAIDLDSTNMVVTAYSNLLGLFPVNSAHNVVHLLIGIVGIVASIALDSSRLYSGALSIFYGLLAVMGLVPIASSTFGLIPLFGNDVWLHAGTAAIAAYFGFIVKPDLLEISKVPSP</sequence>
<reference evidence="2" key="2">
    <citation type="journal article" date="2022" name="Microbiol. Resour. Announc.">
        <title>Metagenome Sequencing to Explore Phylogenomics of Terrestrial Cyanobacteria.</title>
        <authorList>
            <person name="Ward R.D."/>
            <person name="Stajich J.E."/>
            <person name="Johansen J.R."/>
            <person name="Huntemann M."/>
            <person name="Clum A."/>
            <person name="Foster B."/>
            <person name="Foster B."/>
            <person name="Roux S."/>
            <person name="Palaniappan K."/>
            <person name="Varghese N."/>
            <person name="Mukherjee S."/>
            <person name="Reddy T.B.K."/>
            <person name="Daum C."/>
            <person name="Copeland A."/>
            <person name="Chen I.A."/>
            <person name="Ivanova N.N."/>
            <person name="Kyrpides N.C."/>
            <person name="Shapiro N."/>
            <person name="Eloe-Fadrosh E.A."/>
            <person name="Pietrasiak N."/>
        </authorList>
    </citation>
    <scope>NUCLEOTIDE SEQUENCE</scope>
    <source>
        <strain evidence="2">UHER 2000/2452</strain>
    </source>
</reference>
<keyword evidence="1" id="KW-0472">Membrane</keyword>
<feature type="transmembrane region" description="Helical" evidence="1">
    <location>
        <begin position="116"/>
        <end position="133"/>
    </location>
</feature>
<evidence type="ECO:0000256" key="1">
    <source>
        <dbReference type="SAM" id="Phobius"/>
    </source>
</evidence>